<dbReference type="EMBL" id="VIVR01000001">
    <property type="protein sequence ID" value="TWE18896.1"/>
    <property type="molecule type" value="Genomic_DNA"/>
</dbReference>
<keyword evidence="3" id="KW-1185">Reference proteome</keyword>
<accession>A0A561ETF5</accession>
<protein>
    <recommendedName>
        <fullName evidence="4">Ig-like domain-containing protein</fullName>
    </recommendedName>
</protein>
<gene>
    <name evidence="2" type="ORF">FB465_3992</name>
</gene>
<dbReference type="Proteomes" id="UP000318416">
    <property type="component" value="Unassembled WGS sequence"/>
</dbReference>
<name>A0A561ETF5_9ACTN</name>
<proteinExistence type="predicted"/>
<evidence type="ECO:0008006" key="4">
    <source>
        <dbReference type="Google" id="ProtNLM"/>
    </source>
</evidence>
<organism evidence="2 3">
    <name type="scientific">Kitasatospora atroaurantiaca</name>
    <dbReference type="NCBI Taxonomy" id="285545"/>
    <lineage>
        <taxon>Bacteria</taxon>
        <taxon>Bacillati</taxon>
        <taxon>Actinomycetota</taxon>
        <taxon>Actinomycetes</taxon>
        <taxon>Kitasatosporales</taxon>
        <taxon>Streptomycetaceae</taxon>
        <taxon>Kitasatospora</taxon>
    </lineage>
</organism>
<dbReference type="OrthoDB" id="3480681at2"/>
<feature type="signal peptide" evidence="1">
    <location>
        <begin position="1"/>
        <end position="36"/>
    </location>
</feature>
<comment type="caution">
    <text evidence="2">The sequence shown here is derived from an EMBL/GenBank/DDBJ whole genome shotgun (WGS) entry which is preliminary data.</text>
</comment>
<keyword evidence="1" id="KW-0732">Signal</keyword>
<evidence type="ECO:0000313" key="3">
    <source>
        <dbReference type="Proteomes" id="UP000318416"/>
    </source>
</evidence>
<evidence type="ECO:0000313" key="2">
    <source>
        <dbReference type="EMBL" id="TWE18896.1"/>
    </source>
</evidence>
<dbReference type="RefSeq" id="WP_145792376.1">
    <property type="nucleotide sequence ID" value="NZ_BAAABR010000031.1"/>
</dbReference>
<feature type="chain" id="PRO_5021766308" description="Ig-like domain-containing protein" evidence="1">
    <location>
        <begin position="37"/>
        <end position="647"/>
    </location>
</feature>
<sequence>MDRAYALVPASHRLGRLALAGVAALTLAAAATPATAATPVPAPHADAPVPPPAQSGKFVQTPLTRILDTRSAIGVPGDTQVPSGTSIKVATKLPADAKAVVMNVTVTKPTSSGYLTVYPDGAQRPTTSNLNFTAGQTIPNSVTVPVTNGYVDFYNFGGSADVIADLAGYYTDDAATTGSSYVPVAPGRVLDTRKPIGTPTVAPVGGGKTLNLKLAGTQGIPAQGATAVVLNVTATGATAGSYLTVFPHGTERPTTSNLNFGPNQTIPNLVTVPLGEDGSVDIYNLSGNVDVVADIFGYYQSAPTGAGFTPTGPKRMIDTRADGNHPIGPGATLNLSTALGGLGTTKVSAVVLNVTATRATAGGYLTVFPGNGTGRPTTSNLNFTAGQTIPNLVVVPVDDSGLINIYNFAGSTDVIVDLFGYFTDPAGGPTDLKFGTGTSQYGQCGAPAPGPWQPVSEGDSATVGAMPGPFQGSAQQPSDIQVRFVVTDPAGNISNYSATSGFGANKSVWLAKPVSGAYSWYAYATDGKTSSAPSKPCFFQVDGDSRITGVTVTSNGVEGQIFQGMPLTFTFTATSTGSTDGKNISGFCYAMNQAPSVGCSQIPAVNGKATVNLTTGQWGSQALYVQAFTASGWTGAPTIFTYYVRWQ</sequence>
<dbReference type="AlphaFoldDB" id="A0A561ETF5"/>
<reference evidence="2 3" key="1">
    <citation type="submission" date="2019-06" db="EMBL/GenBank/DDBJ databases">
        <title>Sequencing the genomes of 1000 actinobacteria strains.</title>
        <authorList>
            <person name="Klenk H.-P."/>
        </authorList>
    </citation>
    <scope>NUCLEOTIDE SEQUENCE [LARGE SCALE GENOMIC DNA]</scope>
    <source>
        <strain evidence="2 3">DSM 41649</strain>
    </source>
</reference>
<evidence type="ECO:0000256" key="1">
    <source>
        <dbReference type="SAM" id="SignalP"/>
    </source>
</evidence>